<gene>
    <name evidence="1" type="ORF">BCR44DRAFT_1264319</name>
</gene>
<name>A0A1Y2HCX1_9FUNG</name>
<evidence type="ECO:0000313" key="1">
    <source>
        <dbReference type="EMBL" id="ORZ31543.1"/>
    </source>
</evidence>
<sequence length="174" mass="18580">MTDSAATVRLLLPDGKPARGIFPGLAADLDTPVFAACSFVPSSPADNARQNVACPLAPTADARARFQQCQTSKCSLLQVELDHEASKVEHVDSDSAWLYDSRDAIAAATRLHDRTLAHCTTEYWAAYGSLCISLDAPVLRNMTLPQLPSMFPAPFASSTKIILPPVGLLGAMQP</sequence>
<proteinExistence type="predicted"/>
<keyword evidence="2" id="KW-1185">Reference proteome</keyword>
<protein>
    <submittedName>
        <fullName evidence="1">Uncharacterized protein</fullName>
    </submittedName>
</protein>
<comment type="caution">
    <text evidence="1">The sequence shown here is derived from an EMBL/GenBank/DDBJ whole genome shotgun (WGS) entry which is preliminary data.</text>
</comment>
<organism evidence="1 2">
    <name type="scientific">Catenaria anguillulae PL171</name>
    <dbReference type="NCBI Taxonomy" id="765915"/>
    <lineage>
        <taxon>Eukaryota</taxon>
        <taxon>Fungi</taxon>
        <taxon>Fungi incertae sedis</taxon>
        <taxon>Blastocladiomycota</taxon>
        <taxon>Blastocladiomycetes</taxon>
        <taxon>Blastocladiales</taxon>
        <taxon>Catenariaceae</taxon>
        <taxon>Catenaria</taxon>
    </lineage>
</organism>
<dbReference type="EMBL" id="MCFL01000058">
    <property type="protein sequence ID" value="ORZ31543.1"/>
    <property type="molecule type" value="Genomic_DNA"/>
</dbReference>
<accession>A0A1Y2HCX1</accession>
<reference evidence="1 2" key="1">
    <citation type="submission" date="2016-07" db="EMBL/GenBank/DDBJ databases">
        <title>Pervasive Adenine N6-methylation of Active Genes in Fungi.</title>
        <authorList>
            <consortium name="DOE Joint Genome Institute"/>
            <person name="Mondo S.J."/>
            <person name="Dannebaum R.O."/>
            <person name="Kuo R.C."/>
            <person name="Labutti K."/>
            <person name="Haridas S."/>
            <person name="Kuo A."/>
            <person name="Salamov A."/>
            <person name="Ahrendt S.R."/>
            <person name="Lipzen A."/>
            <person name="Sullivan W."/>
            <person name="Andreopoulos W.B."/>
            <person name="Clum A."/>
            <person name="Lindquist E."/>
            <person name="Daum C."/>
            <person name="Ramamoorthy G.K."/>
            <person name="Gryganskyi A."/>
            <person name="Culley D."/>
            <person name="Magnuson J.K."/>
            <person name="James T.Y."/>
            <person name="O'Malley M.A."/>
            <person name="Stajich J.E."/>
            <person name="Spatafora J.W."/>
            <person name="Visel A."/>
            <person name="Grigoriev I.V."/>
        </authorList>
    </citation>
    <scope>NUCLEOTIDE SEQUENCE [LARGE SCALE GENOMIC DNA]</scope>
    <source>
        <strain evidence="1 2">PL171</strain>
    </source>
</reference>
<evidence type="ECO:0000313" key="2">
    <source>
        <dbReference type="Proteomes" id="UP000193411"/>
    </source>
</evidence>
<dbReference type="AlphaFoldDB" id="A0A1Y2HCX1"/>
<dbReference type="Proteomes" id="UP000193411">
    <property type="component" value="Unassembled WGS sequence"/>
</dbReference>